<dbReference type="AlphaFoldDB" id="A0A5E4M6E6"/>
<sequence>MRNYYDETPCEASETLRLGKKWIKRNGRERRHNKEMLDFVNEKRFSLSDLASRRWCINRGHTLRHNKELHSMLECTVEG</sequence>
<dbReference type="EMBL" id="CABPRJ010000476">
    <property type="protein sequence ID" value="VVC27720.1"/>
    <property type="molecule type" value="Genomic_DNA"/>
</dbReference>
<evidence type="ECO:0000313" key="1">
    <source>
        <dbReference type="EMBL" id="VVC27720.1"/>
    </source>
</evidence>
<gene>
    <name evidence="1" type="ORF">CINCED_3A005924</name>
</gene>
<accession>A0A5E4M6E6</accession>
<organism evidence="1 2">
    <name type="scientific">Cinara cedri</name>
    <dbReference type="NCBI Taxonomy" id="506608"/>
    <lineage>
        <taxon>Eukaryota</taxon>
        <taxon>Metazoa</taxon>
        <taxon>Ecdysozoa</taxon>
        <taxon>Arthropoda</taxon>
        <taxon>Hexapoda</taxon>
        <taxon>Insecta</taxon>
        <taxon>Pterygota</taxon>
        <taxon>Neoptera</taxon>
        <taxon>Paraneoptera</taxon>
        <taxon>Hemiptera</taxon>
        <taxon>Sternorrhyncha</taxon>
        <taxon>Aphidomorpha</taxon>
        <taxon>Aphidoidea</taxon>
        <taxon>Aphididae</taxon>
        <taxon>Lachninae</taxon>
        <taxon>Cinara</taxon>
    </lineage>
</organism>
<protein>
    <submittedName>
        <fullName evidence="1">Uncharacterized protein</fullName>
    </submittedName>
</protein>
<reference evidence="1 2" key="1">
    <citation type="submission" date="2019-08" db="EMBL/GenBank/DDBJ databases">
        <authorList>
            <person name="Alioto T."/>
            <person name="Alioto T."/>
            <person name="Gomez Garrido J."/>
        </authorList>
    </citation>
    <scope>NUCLEOTIDE SEQUENCE [LARGE SCALE GENOMIC DNA]</scope>
</reference>
<evidence type="ECO:0000313" key="2">
    <source>
        <dbReference type="Proteomes" id="UP000325440"/>
    </source>
</evidence>
<keyword evidence="2" id="KW-1185">Reference proteome</keyword>
<proteinExistence type="predicted"/>
<dbReference type="Proteomes" id="UP000325440">
    <property type="component" value="Unassembled WGS sequence"/>
</dbReference>
<name>A0A5E4M6E6_9HEMI</name>